<reference evidence="1" key="2">
    <citation type="submission" date="2023-06" db="EMBL/GenBank/DDBJ databases">
        <authorList>
            <consortium name="Lawrence Berkeley National Laboratory"/>
            <person name="Haridas S."/>
            <person name="Hensen N."/>
            <person name="Bonometti L."/>
            <person name="Westerberg I."/>
            <person name="Brannstrom I.O."/>
            <person name="Guillou S."/>
            <person name="Cros-Aarteil S."/>
            <person name="Calhoun S."/>
            <person name="Kuo A."/>
            <person name="Mondo S."/>
            <person name="Pangilinan J."/>
            <person name="Riley R."/>
            <person name="LaButti K."/>
            <person name="Andreopoulos B."/>
            <person name="Lipzen A."/>
            <person name="Chen C."/>
            <person name="Yanf M."/>
            <person name="Daum C."/>
            <person name="Ng V."/>
            <person name="Clum A."/>
            <person name="Steindorff A."/>
            <person name="Ohm R."/>
            <person name="Martin F."/>
            <person name="Silar P."/>
            <person name="Natvig D."/>
            <person name="Lalanne C."/>
            <person name="Gautier V."/>
            <person name="Ament-velasquez S.L."/>
            <person name="Kruys A."/>
            <person name="Hutchinson M.I."/>
            <person name="Powell A.J."/>
            <person name="Barry K."/>
            <person name="Miller A.N."/>
            <person name="Grigoriev I.V."/>
            <person name="Debuchy R."/>
            <person name="Gladieux P."/>
            <person name="Thoren M.H."/>
            <person name="Johannesson H."/>
        </authorList>
    </citation>
    <scope>NUCLEOTIDE SEQUENCE</scope>
    <source>
        <strain evidence="1">CBS 232.78</strain>
    </source>
</reference>
<proteinExistence type="predicted"/>
<gene>
    <name evidence="1" type="ORF">B0H63DRAFT_517052</name>
</gene>
<protein>
    <submittedName>
        <fullName evidence="1">Uncharacterized protein</fullName>
    </submittedName>
</protein>
<evidence type="ECO:0000313" key="2">
    <source>
        <dbReference type="Proteomes" id="UP001285441"/>
    </source>
</evidence>
<keyword evidence="2" id="KW-1185">Reference proteome</keyword>
<dbReference type="Proteomes" id="UP001285441">
    <property type="component" value="Unassembled WGS sequence"/>
</dbReference>
<dbReference type="AlphaFoldDB" id="A0AAE0P5Y2"/>
<comment type="caution">
    <text evidence="1">The sequence shown here is derived from an EMBL/GenBank/DDBJ whole genome shotgun (WGS) entry which is preliminary data.</text>
</comment>
<sequence length="189" mass="20776">MDIATAKAPVPRVVNLKIFRGGRSRVDFVREIYAVTLFREGFGDLLGPAAGCAAPCTHWETVAEGRDYLAVAGFDLQRIIKENGNTSTTPLKLAPGIFWQKPAALFEACACKGKGKLLGVTLWKSCDRVQVLLPPKALTLIRSCEQKPFDLHAEGAVIFGKSEAFPWRWPGSGDPQQETAWLYETNLDL</sequence>
<reference evidence="1" key="1">
    <citation type="journal article" date="2023" name="Mol. Phylogenet. Evol.">
        <title>Genome-scale phylogeny and comparative genomics of the fungal order Sordariales.</title>
        <authorList>
            <person name="Hensen N."/>
            <person name="Bonometti L."/>
            <person name="Westerberg I."/>
            <person name="Brannstrom I.O."/>
            <person name="Guillou S."/>
            <person name="Cros-Aarteil S."/>
            <person name="Calhoun S."/>
            <person name="Haridas S."/>
            <person name="Kuo A."/>
            <person name="Mondo S."/>
            <person name="Pangilinan J."/>
            <person name="Riley R."/>
            <person name="LaButti K."/>
            <person name="Andreopoulos B."/>
            <person name="Lipzen A."/>
            <person name="Chen C."/>
            <person name="Yan M."/>
            <person name="Daum C."/>
            <person name="Ng V."/>
            <person name="Clum A."/>
            <person name="Steindorff A."/>
            <person name="Ohm R.A."/>
            <person name="Martin F."/>
            <person name="Silar P."/>
            <person name="Natvig D.O."/>
            <person name="Lalanne C."/>
            <person name="Gautier V."/>
            <person name="Ament-Velasquez S.L."/>
            <person name="Kruys A."/>
            <person name="Hutchinson M.I."/>
            <person name="Powell A.J."/>
            <person name="Barry K."/>
            <person name="Miller A.N."/>
            <person name="Grigoriev I.V."/>
            <person name="Debuchy R."/>
            <person name="Gladieux P."/>
            <person name="Hiltunen Thoren M."/>
            <person name="Johannesson H."/>
        </authorList>
    </citation>
    <scope>NUCLEOTIDE SEQUENCE</scope>
    <source>
        <strain evidence="1">CBS 232.78</strain>
    </source>
</reference>
<name>A0AAE0P5Y2_9PEZI</name>
<accession>A0AAE0P5Y2</accession>
<organism evidence="1 2">
    <name type="scientific">Podospora didyma</name>
    <dbReference type="NCBI Taxonomy" id="330526"/>
    <lineage>
        <taxon>Eukaryota</taxon>
        <taxon>Fungi</taxon>
        <taxon>Dikarya</taxon>
        <taxon>Ascomycota</taxon>
        <taxon>Pezizomycotina</taxon>
        <taxon>Sordariomycetes</taxon>
        <taxon>Sordariomycetidae</taxon>
        <taxon>Sordariales</taxon>
        <taxon>Podosporaceae</taxon>
        <taxon>Podospora</taxon>
    </lineage>
</organism>
<evidence type="ECO:0000313" key="1">
    <source>
        <dbReference type="EMBL" id="KAK3393889.1"/>
    </source>
</evidence>
<dbReference type="EMBL" id="JAULSW010000001">
    <property type="protein sequence ID" value="KAK3393889.1"/>
    <property type="molecule type" value="Genomic_DNA"/>
</dbReference>